<sequence length="170" mass="18426">MARGFTLIELLITLAVMTILLGAFAPSYKSVTDDNRINRLANELQGFLIEARSEAVMRNRDLWVHFTVSGASVSSASKSGDWIIDLRESSSISGALVQSIVGKPFKNIYVSSNHGPPFKIEGVNGRIEAGTFKFSYQENMSDSGSVITHFTNGRVKVCGSTGNSHGFTDC</sequence>
<feature type="domain" description="General secretion pathway GspH" evidence="11">
    <location>
        <begin position="41"/>
        <end position="139"/>
    </location>
</feature>
<keyword evidence="6" id="KW-0812">Transmembrane</keyword>
<keyword evidence="4" id="KW-0488">Methylation</keyword>
<name>U4KDD7_9VIBR</name>
<dbReference type="eggNOG" id="COG4970">
    <property type="taxonomic scope" value="Bacteria"/>
</dbReference>
<evidence type="ECO:0000256" key="1">
    <source>
        <dbReference type="ARBA" id="ARBA00004377"/>
    </source>
</evidence>
<protein>
    <recommendedName>
        <fullName evidence="2">Type II secretion system protein H</fullName>
    </recommendedName>
    <alternativeName>
        <fullName evidence="10">General secretion pathway protein H</fullName>
    </alternativeName>
</protein>
<evidence type="ECO:0000256" key="10">
    <source>
        <dbReference type="ARBA" id="ARBA00030775"/>
    </source>
</evidence>
<dbReference type="GO" id="GO:0015627">
    <property type="term" value="C:type II protein secretion system complex"/>
    <property type="evidence" value="ECO:0007669"/>
    <property type="project" value="InterPro"/>
</dbReference>
<keyword evidence="5" id="KW-0997">Cell inner membrane</keyword>
<dbReference type="OrthoDB" id="5871678at2"/>
<organism evidence="12 13">
    <name type="scientific">Vibrio nigripulchritudo</name>
    <dbReference type="NCBI Taxonomy" id="28173"/>
    <lineage>
        <taxon>Bacteria</taxon>
        <taxon>Pseudomonadati</taxon>
        <taxon>Pseudomonadota</taxon>
        <taxon>Gammaproteobacteria</taxon>
        <taxon>Vibrionales</taxon>
        <taxon>Vibrionaceae</taxon>
        <taxon>Vibrio</taxon>
    </lineage>
</organism>
<comment type="similarity">
    <text evidence="9">Belongs to the GSP H family.</text>
</comment>
<evidence type="ECO:0000256" key="8">
    <source>
        <dbReference type="ARBA" id="ARBA00023136"/>
    </source>
</evidence>
<dbReference type="KEGG" id="vni:VIBNI_A0630"/>
<dbReference type="STRING" id="28173.VIBNI_A0630"/>
<keyword evidence="13" id="KW-1185">Reference proteome</keyword>
<accession>U4KDD7</accession>
<dbReference type="Pfam" id="PF12019">
    <property type="entry name" value="GspH"/>
    <property type="match status" value="1"/>
</dbReference>
<dbReference type="InterPro" id="IPR012902">
    <property type="entry name" value="N_methyl_site"/>
</dbReference>
<dbReference type="Pfam" id="PF07963">
    <property type="entry name" value="N_methyl"/>
    <property type="match status" value="1"/>
</dbReference>
<evidence type="ECO:0000256" key="9">
    <source>
        <dbReference type="ARBA" id="ARBA00025772"/>
    </source>
</evidence>
<evidence type="ECO:0000256" key="2">
    <source>
        <dbReference type="ARBA" id="ARBA00021549"/>
    </source>
</evidence>
<dbReference type="InterPro" id="IPR022346">
    <property type="entry name" value="T2SS_GspH"/>
</dbReference>
<evidence type="ECO:0000256" key="6">
    <source>
        <dbReference type="ARBA" id="ARBA00022692"/>
    </source>
</evidence>
<evidence type="ECO:0000256" key="4">
    <source>
        <dbReference type="ARBA" id="ARBA00022481"/>
    </source>
</evidence>
<evidence type="ECO:0000256" key="7">
    <source>
        <dbReference type="ARBA" id="ARBA00022989"/>
    </source>
</evidence>
<dbReference type="RefSeq" id="WP_004408501.1">
    <property type="nucleotide sequence ID" value="NC_022528.1"/>
</dbReference>
<gene>
    <name evidence="12" type="ORF">VIBNI_A0630</name>
</gene>
<evidence type="ECO:0000313" key="12">
    <source>
        <dbReference type="EMBL" id="CCO56813.1"/>
    </source>
</evidence>
<keyword evidence="7" id="KW-1133">Transmembrane helix</keyword>
<evidence type="ECO:0000256" key="5">
    <source>
        <dbReference type="ARBA" id="ARBA00022519"/>
    </source>
</evidence>
<dbReference type="GO" id="GO:0005886">
    <property type="term" value="C:plasma membrane"/>
    <property type="evidence" value="ECO:0007669"/>
    <property type="project" value="UniProtKB-SubCell"/>
</dbReference>
<dbReference type="PATRIC" id="fig|1260221.3.peg.605"/>
<dbReference type="AlphaFoldDB" id="U4KDD7"/>
<dbReference type="PIRSF" id="PIRSF024622">
    <property type="entry name" value="Tfp_FimT"/>
    <property type="match status" value="1"/>
</dbReference>
<dbReference type="InterPro" id="IPR045584">
    <property type="entry name" value="Pilin-like"/>
</dbReference>
<keyword evidence="3" id="KW-1003">Cell membrane</keyword>
<evidence type="ECO:0000313" key="13">
    <source>
        <dbReference type="Proteomes" id="UP000016895"/>
    </source>
</evidence>
<evidence type="ECO:0000259" key="11">
    <source>
        <dbReference type="Pfam" id="PF12019"/>
    </source>
</evidence>
<dbReference type="SUPFAM" id="SSF54523">
    <property type="entry name" value="Pili subunits"/>
    <property type="match status" value="1"/>
</dbReference>
<dbReference type="Proteomes" id="UP000016895">
    <property type="component" value="Chromosome 1"/>
</dbReference>
<dbReference type="GO" id="GO:0015628">
    <property type="term" value="P:protein secretion by the type II secretion system"/>
    <property type="evidence" value="ECO:0007669"/>
    <property type="project" value="InterPro"/>
</dbReference>
<dbReference type="NCBIfam" id="TIGR02532">
    <property type="entry name" value="IV_pilin_GFxxxE"/>
    <property type="match status" value="1"/>
</dbReference>
<dbReference type="EMBL" id="FO203526">
    <property type="protein sequence ID" value="CCO56813.1"/>
    <property type="molecule type" value="Genomic_DNA"/>
</dbReference>
<dbReference type="PROSITE" id="PS00409">
    <property type="entry name" value="PROKAR_NTER_METHYL"/>
    <property type="match status" value="1"/>
</dbReference>
<keyword evidence="8" id="KW-0472">Membrane</keyword>
<proteinExistence type="inferred from homology"/>
<reference evidence="12 13" key="1">
    <citation type="journal article" date="2013" name="ISME J.">
        <title>Comparative genomics of pathogenic lineages of Vibrio nigripulchritudo identifies virulence-associated traits.</title>
        <authorList>
            <person name="Goudenege D."/>
            <person name="Labreuche Y."/>
            <person name="Krin E."/>
            <person name="Ansquer D."/>
            <person name="Mangenot S."/>
            <person name="Calteau A."/>
            <person name="Medigue C."/>
            <person name="Mazel D."/>
            <person name="Polz M.F."/>
            <person name="Le Roux F."/>
        </authorList>
    </citation>
    <scope>NUCLEOTIDE SEQUENCE [LARGE SCALE GENOMIC DNA]</scope>
    <source>
        <strain evidence="13">SnF1</strain>
    </source>
</reference>
<comment type="subcellular location">
    <subcellularLocation>
        <location evidence="1">Cell inner membrane</location>
        <topology evidence="1">Single-pass membrane protein</topology>
    </subcellularLocation>
</comment>
<evidence type="ECO:0000256" key="3">
    <source>
        <dbReference type="ARBA" id="ARBA00022475"/>
    </source>
</evidence>
<dbReference type="Gene3D" id="3.30.700.10">
    <property type="entry name" value="Glycoprotein, Type 4 Pilin"/>
    <property type="match status" value="1"/>
</dbReference>
<dbReference type="InterPro" id="IPR016824">
    <property type="entry name" value="Tfp-pilus_assembly_FimT"/>
</dbReference>